<feature type="chain" id="PRO_5023540971" description="Arginine biosynthesis bifunctional protein ArgJ beta chain" evidence="7">
    <location>
        <begin position="297"/>
        <end position="538"/>
    </location>
</feature>
<keyword evidence="2 7" id="KW-0055">Arginine biosynthesis</keyword>
<comment type="subunit">
    <text evidence="7">Heterodimer of an alpha and a beta chain.</text>
</comment>
<dbReference type="GO" id="GO:0004358">
    <property type="term" value="F:L-glutamate N-acetyltransferase activity, acting on acetyl-L-ornithine as donor"/>
    <property type="evidence" value="ECO:0007669"/>
    <property type="project" value="UniProtKB-UniRule"/>
</dbReference>
<feature type="binding site" evidence="7">
    <location>
        <position position="378"/>
    </location>
    <ligand>
        <name>substrate</name>
    </ligand>
</feature>
<dbReference type="InterPro" id="IPR016117">
    <property type="entry name" value="ArgJ-like_dom_sf"/>
</dbReference>
<feature type="binding site" evidence="7">
    <location>
        <position position="533"/>
    </location>
    <ligand>
        <name>substrate</name>
    </ligand>
</feature>
<evidence type="ECO:0000256" key="3">
    <source>
        <dbReference type="ARBA" id="ARBA00022679"/>
    </source>
</evidence>
<evidence type="ECO:0000256" key="5">
    <source>
        <dbReference type="ARBA" id="ARBA00023268"/>
    </source>
</evidence>
<organism evidence="9 10">
    <name type="scientific">Nannochloropsis gaditana</name>
    <dbReference type="NCBI Taxonomy" id="72520"/>
    <lineage>
        <taxon>Eukaryota</taxon>
        <taxon>Sar</taxon>
        <taxon>Stramenopiles</taxon>
        <taxon>Ochrophyta</taxon>
        <taxon>Eustigmatophyceae</taxon>
        <taxon>Eustigmatales</taxon>
        <taxon>Monodopsidaceae</taxon>
        <taxon>Nannochloropsis</taxon>
    </lineage>
</organism>
<name>W7THG9_9STRA</name>
<evidence type="ECO:0000256" key="4">
    <source>
        <dbReference type="ARBA" id="ARBA00022813"/>
    </source>
</evidence>
<keyword evidence="4 7" id="KW-0068">Autocatalytic cleavage</keyword>
<comment type="similarity">
    <text evidence="1 7">Belongs to the ArgJ family.</text>
</comment>
<dbReference type="InterPro" id="IPR042195">
    <property type="entry name" value="ArgJ_beta_C"/>
</dbReference>
<dbReference type="GO" id="GO:0006592">
    <property type="term" value="P:ornithine biosynthetic process"/>
    <property type="evidence" value="ECO:0007669"/>
    <property type="project" value="TreeGrafter"/>
</dbReference>
<comment type="subcellular location">
    <subcellularLocation>
        <location evidence="7">Mitochondrion matrix</location>
    </subcellularLocation>
</comment>
<feature type="signal peptide" evidence="8">
    <location>
        <begin position="1"/>
        <end position="20"/>
    </location>
</feature>
<comment type="pathway">
    <text evidence="7">Amino-acid biosynthesis; L-arginine biosynthesis; N(2)-acetyl-L-ornithine from L-glutamate: step 1/4.</text>
</comment>
<feature type="site" description="Involved in the stabilization of negative charge on the oxyanion by the formation of the oxyanion hole" evidence="7">
    <location>
        <position position="228"/>
    </location>
</feature>
<feature type="binding site" evidence="7">
    <location>
        <position position="264"/>
    </location>
    <ligand>
        <name>substrate</name>
    </ligand>
</feature>
<comment type="catalytic activity">
    <reaction evidence="7">
        <text>L-glutamate + acetyl-CoA = N-acetyl-L-glutamate + CoA + H(+)</text>
        <dbReference type="Rhea" id="RHEA:24292"/>
        <dbReference type="ChEBI" id="CHEBI:15378"/>
        <dbReference type="ChEBI" id="CHEBI:29985"/>
        <dbReference type="ChEBI" id="CHEBI:44337"/>
        <dbReference type="ChEBI" id="CHEBI:57287"/>
        <dbReference type="ChEBI" id="CHEBI:57288"/>
        <dbReference type="EC" id="2.3.1.1"/>
    </reaction>
</comment>
<dbReference type="EC" id="2.3.1.35" evidence="7"/>
<comment type="catalytic activity">
    <reaction evidence="7">
        <text>N(2)-acetyl-L-ornithine + L-glutamate = N-acetyl-L-glutamate + L-ornithine</text>
        <dbReference type="Rhea" id="RHEA:15349"/>
        <dbReference type="ChEBI" id="CHEBI:29985"/>
        <dbReference type="ChEBI" id="CHEBI:44337"/>
        <dbReference type="ChEBI" id="CHEBI:46911"/>
        <dbReference type="ChEBI" id="CHEBI:57805"/>
        <dbReference type="EC" id="2.3.1.35"/>
    </reaction>
</comment>
<feature type="binding site" evidence="7">
    <location>
        <position position="297"/>
    </location>
    <ligand>
        <name>substrate</name>
    </ligand>
</feature>
<comment type="function">
    <text evidence="7">Catalyzes two activities which are involved in the cyclic version of arginine biosynthesis: the synthesis of acetylglutamate from glutamate and acetyl-CoA, and of ornithine by transacetylation between acetylornithine and glutamate.</text>
</comment>
<dbReference type="GO" id="GO:0004042">
    <property type="term" value="F:L-glutamate N-acetyltransferase activity"/>
    <property type="evidence" value="ECO:0007669"/>
    <property type="project" value="UniProtKB-UniRule"/>
</dbReference>
<dbReference type="EC" id="2.3.1.1" evidence="7"/>
<sequence>MMACKALVIGFLGIANEVTAISSTVSGFCFRRAFFTTRRASSFSAAARMTTQKHPRALFLNPENQHAVDEARRRHYRASSTALHSSSSSSPNPSSLSFSSKEDYLAHLKRIGQLPAGFKCGTSWISFTPVEANFPSRMNVTLIALDEPTDKFAIAFTKNAFPGAPIRVGRERLKETHLQAIVVNNKISNVCPGGEGDGGVGDAEEVCQAVARRLGLPSGKLVLPSSTGVIGWRLPRQAIIDAVPRVLETMQAASVVPAAAGILTTDRYPKVRAATVAGGKIVGIAKGAGMIEPNLATMLVYLLTDLALPRDVLRAWLPEVVGGSFNCISVDSDQSTSDTVALVSSGKVAVSESDYPAIKASLTSLAQRLAEDIVRNGEGTNHVIELHVSNAPSVEVARALGRHVINSPLLKCAIAGNDPNVGRLAAAVGSYVGNQGLTEGLRLERCRLLMGGQVVFKGGAFELDPEKEALLVEHMKDAQLDPGPLTMDSGSHVTFPAHEKNVKVEVDLGEQAGKGVGLTLYGSDLTYAYVAENADYRS</sequence>
<dbReference type="GO" id="GO:0005759">
    <property type="term" value="C:mitochondrial matrix"/>
    <property type="evidence" value="ECO:0007669"/>
    <property type="project" value="UniProtKB-SubCell"/>
</dbReference>
<keyword evidence="6 7" id="KW-0012">Acyltransferase</keyword>
<proteinExistence type="inferred from homology"/>
<dbReference type="AlphaFoldDB" id="W7THG9"/>
<keyword evidence="7" id="KW-0028">Amino-acid biosynthesis</keyword>
<dbReference type="Gene3D" id="3.10.20.340">
    <property type="entry name" value="ArgJ beta chain, C-terminal domain"/>
    <property type="match status" value="1"/>
</dbReference>
<keyword evidence="7" id="KW-0496">Mitochondrion</keyword>
<accession>W7THG9</accession>
<evidence type="ECO:0000256" key="8">
    <source>
        <dbReference type="SAM" id="SignalP"/>
    </source>
</evidence>
<dbReference type="HAMAP" id="MF_01106">
    <property type="entry name" value="ArgJ"/>
    <property type="match status" value="1"/>
</dbReference>
<comment type="pathway">
    <text evidence="7">Amino-acid biosynthesis; L-arginine biosynthesis; L-ornithine and N-acetyl-L-glutamate from L-glutamate and N(2)-acetyl-L-ornithine (cyclic): step 1/1.</text>
</comment>
<keyword evidence="8" id="KW-0732">Signal</keyword>
<evidence type="ECO:0000313" key="9">
    <source>
        <dbReference type="EMBL" id="EWM25522.1"/>
    </source>
</evidence>
<dbReference type="InterPro" id="IPR002813">
    <property type="entry name" value="Arg_biosynth_ArgJ"/>
</dbReference>
<comment type="caution">
    <text evidence="9">The sequence shown here is derived from an EMBL/GenBank/DDBJ whole genome shotgun (WGS) entry which is preliminary data.</text>
</comment>
<feature type="site" description="Involved in the stabilization of negative charge on the oxyanion by the formation of the oxyanion hole" evidence="7">
    <location>
        <position position="227"/>
    </location>
</feature>
<dbReference type="OrthoDB" id="4199794at2759"/>
<evidence type="ECO:0000256" key="2">
    <source>
        <dbReference type="ARBA" id="ARBA00022571"/>
    </source>
</evidence>
<comment type="PTM">
    <text evidence="7">The alpha and beta chains are autoproteolytically processed from a single precursor protein within the mitochondrion.</text>
</comment>
<dbReference type="GO" id="GO:0006526">
    <property type="term" value="P:L-arginine biosynthetic process"/>
    <property type="evidence" value="ECO:0007669"/>
    <property type="project" value="UniProtKB-UniRule"/>
</dbReference>
<keyword evidence="5 7" id="KW-0511">Multifunctional enzyme</keyword>
<dbReference type="PANTHER" id="PTHR23100:SF0">
    <property type="entry name" value="ARGININE BIOSYNTHESIS BIFUNCTIONAL PROTEIN ARGJ, MITOCHONDRIAL"/>
    <property type="match status" value="1"/>
</dbReference>
<dbReference type="PANTHER" id="PTHR23100">
    <property type="entry name" value="ARGININE BIOSYNTHESIS BIFUNCTIONAL PROTEIN ARGJ"/>
    <property type="match status" value="1"/>
</dbReference>
<dbReference type="Pfam" id="PF01960">
    <property type="entry name" value="ArgJ"/>
    <property type="match status" value="1"/>
</dbReference>
<evidence type="ECO:0000256" key="6">
    <source>
        <dbReference type="ARBA" id="ARBA00023315"/>
    </source>
</evidence>
<dbReference type="Gene3D" id="3.60.70.12">
    <property type="entry name" value="L-amino peptidase D-ALA esterase/amidase"/>
    <property type="match status" value="1"/>
</dbReference>
<dbReference type="UniPathway" id="UPA00068">
    <property type="reaction ID" value="UER00106"/>
</dbReference>
<evidence type="ECO:0000256" key="1">
    <source>
        <dbReference type="ARBA" id="ARBA00006774"/>
    </source>
</evidence>
<protein>
    <recommendedName>
        <fullName evidence="7">Arginine biosynthesis bifunctional protein ArgJ, mitochondrial</fullName>
    </recommendedName>
    <domain>
        <recommendedName>
            <fullName evidence="7">Glutamate N-acetyltransferase</fullName>
            <shortName evidence="7">GAT</shortName>
            <ecNumber evidence="7">2.3.1.35</ecNumber>
        </recommendedName>
        <alternativeName>
            <fullName evidence="7">Ornithine acetyltransferase</fullName>
            <shortName evidence="7">OATase</shortName>
        </alternativeName>
        <alternativeName>
            <fullName evidence="7">Ornithine transacetylase</fullName>
        </alternativeName>
    </domain>
    <domain>
        <recommendedName>
            <fullName evidence="7">Amino-acid acetyltransferase</fullName>
            <ecNumber evidence="7">2.3.1.1</ecNumber>
        </recommendedName>
        <alternativeName>
            <fullName evidence="7">N-acetylglutamate synthase</fullName>
            <shortName evidence="7">AGS</shortName>
        </alternativeName>
    </domain>
    <component>
        <recommendedName>
            <fullName evidence="7">Arginine biosynthesis bifunctional protein ArgJ alpha chain</fullName>
        </recommendedName>
    </component>
    <component>
        <recommendedName>
            <fullName evidence="7">Arginine biosynthesis bifunctional protein ArgJ beta chain</fullName>
        </recommendedName>
    </component>
</protein>
<gene>
    <name evidence="9" type="ORF">Naga_100032g46</name>
</gene>
<evidence type="ECO:0000313" key="10">
    <source>
        <dbReference type="Proteomes" id="UP000019335"/>
    </source>
</evidence>
<feature type="chain" id="PRO_5023540972" description="Arginine biosynthesis bifunctional protein ArgJ alpha chain" evidence="7">
    <location>
        <begin position="1"/>
        <end position="296"/>
    </location>
</feature>
<keyword evidence="3 7" id="KW-0808">Transferase</keyword>
<feature type="binding site" evidence="7">
    <location>
        <position position="538"/>
    </location>
    <ligand>
        <name>substrate</name>
    </ligand>
</feature>
<feature type="site" description="Cleavage; by autolysis" evidence="7">
    <location>
        <begin position="296"/>
        <end position="297"/>
    </location>
</feature>
<dbReference type="SUPFAM" id="SSF56266">
    <property type="entry name" value="DmpA/ArgJ-like"/>
    <property type="match status" value="1"/>
</dbReference>
<dbReference type="Proteomes" id="UP000019335">
    <property type="component" value="Chromosome 11"/>
</dbReference>
<evidence type="ECO:0000256" key="7">
    <source>
        <dbReference type="HAMAP-Rule" id="MF_03124"/>
    </source>
</evidence>
<feature type="binding site" evidence="7">
    <location>
        <position position="286"/>
    </location>
    <ligand>
        <name>substrate</name>
    </ligand>
</feature>
<feature type="chain" id="PRO_5004900890" description="Arginine biosynthesis bifunctional protein ArgJ, mitochondrial" evidence="8">
    <location>
        <begin position="21"/>
        <end position="538"/>
    </location>
</feature>
<keyword evidence="10" id="KW-1185">Reference proteome</keyword>
<feature type="active site" description="Nucleophile" evidence="7">
    <location>
        <position position="297"/>
    </location>
</feature>
<reference evidence="9 10" key="1">
    <citation type="journal article" date="2014" name="Mol. Plant">
        <title>Chromosome Scale Genome Assembly and Transcriptome Profiling of Nannochloropsis gaditana in Nitrogen Depletion.</title>
        <authorList>
            <person name="Corteggiani Carpinelli E."/>
            <person name="Telatin A."/>
            <person name="Vitulo N."/>
            <person name="Forcato C."/>
            <person name="D'Angelo M."/>
            <person name="Schiavon R."/>
            <person name="Vezzi A."/>
            <person name="Giacometti G.M."/>
            <person name="Morosinotto T."/>
            <person name="Valle G."/>
        </authorList>
    </citation>
    <scope>NUCLEOTIDE SEQUENCE [LARGE SCALE GENOMIC DNA]</scope>
    <source>
        <strain evidence="9 10">B-31</strain>
    </source>
</reference>
<dbReference type="EMBL" id="AZIL01000931">
    <property type="protein sequence ID" value="EWM25522.1"/>
    <property type="molecule type" value="Genomic_DNA"/>
</dbReference>